<keyword evidence="5 6" id="KW-0472">Membrane</keyword>
<keyword evidence="4 6" id="KW-1133">Transmembrane helix</keyword>
<evidence type="ECO:0000256" key="3">
    <source>
        <dbReference type="ARBA" id="ARBA00022692"/>
    </source>
</evidence>
<dbReference type="PANTHER" id="PTHR43461:SF1">
    <property type="entry name" value="TRANSMEMBRANE PROTEIN 256"/>
    <property type="match status" value="1"/>
</dbReference>
<dbReference type="PANTHER" id="PTHR43461">
    <property type="entry name" value="TRANSMEMBRANE PROTEIN 256"/>
    <property type="match status" value="1"/>
</dbReference>
<keyword evidence="3 6" id="KW-0812">Transmembrane</keyword>
<feature type="transmembrane region" description="Helical" evidence="6">
    <location>
        <begin position="45"/>
        <end position="64"/>
    </location>
</feature>
<gene>
    <name evidence="7" type="ORF">GCM10010946_14810</name>
</gene>
<sequence length="129" mass="14025">MKFSAQHMLLTGALGMLIAVATGAFGAHAMKKILDADMLAIWQTAVHYQMVHALGLLGIGILQIQKPDWRLSVPAWLMLAGILLFSGSLYLLALSGIRWLGAVTPFGGVAFLLAWGWLAQLAWRQRKAV</sequence>
<evidence type="ECO:0000313" key="7">
    <source>
        <dbReference type="EMBL" id="GGX37778.1"/>
    </source>
</evidence>
<dbReference type="RefSeq" id="WP_189356437.1">
    <property type="nucleotide sequence ID" value="NZ_BMYU01000003.1"/>
</dbReference>
<keyword evidence="8" id="KW-1185">Reference proteome</keyword>
<protein>
    <submittedName>
        <fullName evidence="7">Membrane protein</fullName>
    </submittedName>
</protein>
<reference evidence="8" key="1">
    <citation type="journal article" date="2019" name="Int. J. Syst. Evol. Microbiol.">
        <title>The Global Catalogue of Microorganisms (GCM) 10K type strain sequencing project: providing services to taxonomists for standard genome sequencing and annotation.</title>
        <authorList>
            <consortium name="The Broad Institute Genomics Platform"/>
            <consortium name="The Broad Institute Genome Sequencing Center for Infectious Disease"/>
            <person name="Wu L."/>
            <person name="Ma J."/>
        </authorList>
    </citation>
    <scope>NUCLEOTIDE SEQUENCE [LARGE SCALE GENOMIC DNA]</scope>
    <source>
        <strain evidence="8">KCTC 23917</strain>
    </source>
</reference>
<dbReference type="InterPro" id="IPR006696">
    <property type="entry name" value="DUF423"/>
</dbReference>
<evidence type="ECO:0000313" key="8">
    <source>
        <dbReference type="Proteomes" id="UP000653343"/>
    </source>
</evidence>
<dbReference type="Pfam" id="PF04241">
    <property type="entry name" value="DUF423"/>
    <property type="match status" value="1"/>
</dbReference>
<evidence type="ECO:0000256" key="2">
    <source>
        <dbReference type="ARBA" id="ARBA00009694"/>
    </source>
</evidence>
<comment type="caution">
    <text evidence="7">The sequence shown here is derived from an EMBL/GenBank/DDBJ whole genome shotgun (WGS) entry which is preliminary data.</text>
</comment>
<name>A0ABQ2XX09_9BURK</name>
<evidence type="ECO:0000256" key="1">
    <source>
        <dbReference type="ARBA" id="ARBA00004141"/>
    </source>
</evidence>
<dbReference type="Proteomes" id="UP000653343">
    <property type="component" value="Unassembled WGS sequence"/>
</dbReference>
<comment type="subcellular location">
    <subcellularLocation>
        <location evidence="1">Membrane</location>
        <topology evidence="1">Multi-pass membrane protein</topology>
    </subcellularLocation>
</comment>
<evidence type="ECO:0000256" key="4">
    <source>
        <dbReference type="ARBA" id="ARBA00022989"/>
    </source>
</evidence>
<proteinExistence type="inferred from homology"/>
<evidence type="ECO:0000256" key="6">
    <source>
        <dbReference type="SAM" id="Phobius"/>
    </source>
</evidence>
<accession>A0ABQ2XX09</accession>
<feature type="transmembrane region" description="Helical" evidence="6">
    <location>
        <begin position="99"/>
        <end position="118"/>
    </location>
</feature>
<organism evidence="7 8">
    <name type="scientific">Undibacterium squillarum</name>
    <dbReference type="NCBI Taxonomy" id="1131567"/>
    <lineage>
        <taxon>Bacteria</taxon>
        <taxon>Pseudomonadati</taxon>
        <taxon>Pseudomonadota</taxon>
        <taxon>Betaproteobacteria</taxon>
        <taxon>Burkholderiales</taxon>
        <taxon>Oxalobacteraceae</taxon>
        <taxon>Undibacterium</taxon>
    </lineage>
</organism>
<evidence type="ECO:0000256" key="5">
    <source>
        <dbReference type="ARBA" id="ARBA00023136"/>
    </source>
</evidence>
<dbReference type="EMBL" id="BMYU01000003">
    <property type="protein sequence ID" value="GGX37778.1"/>
    <property type="molecule type" value="Genomic_DNA"/>
</dbReference>
<feature type="transmembrane region" description="Helical" evidence="6">
    <location>
        <begin position="76"/>
        <end position="93"/>
    </location>
</feature>
<comment type="similarity">
    <text evidence="2">Belongs to the UPF0382 family.</text>
</comment>